<dbReference type="Proteomes" id="UP000694521">
    <property type="component" value="Unplaced"/>
</dbReference>
<proteinExistence type="inferred from homology"/>
<dbReference type="InterPro" id="IPR036928">
    <property type="entry name" value="AS_sf"/>
</dbReference>
<name>A0A8B9ERS3_ANSCY</name>
<dbReference type="GO" id="GO:0009062">
    <property type="term" value="P:fatty acid catabolic process"/>
    <property type="evidence" value="ECO:0007669"/>
    <property type="project" value="TreeGrafter"/>
</dbReference>
<keyword evidence="2" id="KW-0378">Hydrolase</keyword>
<evidence type="ECO:0000256" key="2">
    <source>
        <dbReference type="ARBA" id="ARBA00022801"/>
    </source>
</evidence>
<dbReference type="PANTHER" id="PTHR45847">
    <property type="entry name" value="FATTY ACID AMIDE HYDROLASE"/>
    <property type="match status" value="1"/>
</dbReference>
<evidence type="ECO:0000259" key="3">
    <source>
        <dbReference type="Pfam" id="PF01425"/>
    </source>
</evidence>
<dbReference type="Gene3D" id="3.90.1300.10">
    <property type="entry name" value="Amidase signature (AS) domain"/>
    <property type="match status" value="1"/>
</dbReference>
<dbReference type="PROSITE" id="PS00571">
    <property type="entry name" value="AMIDASES"/>
    <property type="match status" value="1"/>
</dbReference>
<evidence type="ECO:0000313" key="5">
    <source>
        <dbReference type="Proteomes" id="UP000694521"/>
    </source>
</evidence>
<keyword evidence="5" id="KW-1185">Reference proteome</keyword>
<reference evidence="4" key="1">
    <citation type="submission" date="2025-08" db="UniProtKB">
        <authorList>
            <consortium name="Ensembl"/>
        </authorList>
    </citation>
    <scope>IDENTIFICATION</scope>
</reference>
<dbReference type="InterPro" id="IPR020556">
    <property type="entry name" value="Amidase_CS"/>
</dbReference>
<dbReference type="AlphaFoldDB" id="A0A8B9ERS3"/>
<feature type="domain" description="Amidase" evidence="3">
    <location>
        <begin position="101"/>
        <end position="269"/>
    </location>
</feature>
<sequence length="429" mass="46995">MIQQQLRQLLPEPEVASSAALSLLCGSAVAMVVWKWLGERQIQQKMEEAQRTREEGVKKMAKAVRQFREQVPSVQTDAILSLPLLELAGRLQEGSLSPRTVLYTYIEKALEVTQQTNCVRHFIPECEEQLQEIQGQKEKGLLYGIPVSIKDHIGHEGQLSTCGLVQYLGTPEQEDSVLVKVLKRQGAIPFAKTNVPQSLFNYDCSNTIFGQTLNPLNHQKTPGGSSGGEGALIAGGGSILGIGSDVGGSIRLPSSFCGLCGLKPTAKRLRDVDSLALCMKALLCEEMFRLDPTLPPIPFNEEVYSSSAPLRVGYYDTDGYFPLPPCMRRAVRETREALQAAGHKVSTTTPHSSPRGVPSFETLGFLRKGKQLLWHDPLLLSSLSTGNIVDPSLKPQVTCYKIPRLAKKLLALILKPLVSSWPQAQSTVV</sequence>
<dbReference type="Ensembl" id="ENSACDT00005031154.1">
    <property type="protein sequence ID" value="ENSACDP00005026125.1"/>
    <property type="gene ID" value="ENSACDG00005018908.1"/>
</dbReference>
<accession>A0A8B9ERS3</accession>
<dbReference type="SUPFAM" id="SSF75304">
    <property type="entry name" value="Amidase signature (AS) enzymes"/>
    <property type="match status" value="1"/>
</dbReference>
<organism evidence="4 5">
    <name type="scientific">Anser cygnoides</name>
    <name type="common">Swan goose</name>
    <dbReference type="NCBI Taxonomy" id="8845"/>
    <lineage>
        <taxon>Eukaryota</taxon>
        <taxon>Metazoa</taxon>
        <taxon>Chordata</taxon>
        <taxon>Craniata</taxon>
        <taxon>Vertebrata</taxon>
        <taxon>Euteleostomi</taxon>
        <taxon>Archelosauria</taxon>
        <taxon>Archosauria</taxon>
        <taxon>Dinosauria</taxon>
        <taxon>Saurischia</taxon>
        <taxon>Theropoda</taxon>
        <taxon>Coelurosauria</taxon>
        <taxon>Aves</taxon>
        <taxon>Neognathae</taxon>
        <taxon>Galloanserae</taxon>
        <taxon>Anseriformes</taxon>
        <taxon>Anatidae</taxon>
        <taxon>Anserinae</taxon>
        <taxon>Anser</taxon>
    </lineage>
</organism>
<dbReference type="PANTHER" id="PTHR45847:SF12">
    <property type="entry name" value="AMIDASE DOMAIN-CONTAINING PROTEIN"/>
    <property type="match status" value="1"/>
</dbReference>
<dbReference type="GO" id="GO:0017064">
    <property type="term" value="F:fatty acid amide hydrolase activity"/>
    <property type="evidence" value="ECO:0007669"/>
    <property type="project" value="TreeGrafter"/>
</dbReference>
<evidence type="ECO:0000256" key="1">
    <source>
        <dbReference type="ARBA" id="ARBA00009199"/>
    </source>
</evidence>
<dbReference type="GO" id="GO:0004040">
    <property type="term" value="F:amidase activity"/>
    <property type="evidence" value="ECO:0007669"/>
    <property type="project" value="TreeGrafter"/>
</dbReference>
<dbReference type="Pfam" id="PF01425">
    <property type="entry name" value="Amidase"/>
    <property type="match status" value="2"/>
</dbReference>
<evidence type="ECO:0000313" key="4">
    <source>
        <dbReference type="Ensembl" id="ENSACDP00005026125.1"/>
    </source>
</evidence>
<feature type="domain" description="Amidase" evidence="3">
    <location>
        <begin position="270"/>
        <end position="366"/>
    </location>
</feature>
<comment type="similarity">
    <text evidence="1">Belongs to the amidase family.</text>
</comment>
<reference evidence="4" key="2">
    <citation type="submission" date="2025-09" db="UniProtKB">
        <authorList>
            <consortium name="Ensembl"/>
        </authorList>
    </citation>
    <scope>IDENTIFICATION</scope>
</reference>
<dbReference type="InterPro" id="IPR023631">
    <property type="entry name" value="Amidase_dom"/>
</dbReference>
<protein>
    <recommendedName>
        <fullName evidence="3">Amidase domain-containing protein</fullName>
    </recommendedName>
</protein>
<dbReference type="InterPro" id="IPR052096">
    <property type="entry name" value="Endocannabinoid_amidase"/>
</dbReference>